<feature type="domain" description="Surface-adhesin protein E-like" evidence="2">
    <location>
        <begin position="55"/>
        <end position="161"/>
    </location>
</feature>
<evidence type="ECO:0000313" key="3">
    <source>
        <dbReference type="EMBL" id="TCB55583.1"/>
    </source>
</evidence>
<dbReference type="AlphaFoldDB" id="A0A4R0EGQ9"/>
<feature type="signal peptide" evidence="1">
    <location>
        <begin position="1"/>
        <end position="20"/>
    </location>
</feature>
<feature type="chain" id="PRO_5020618126" description="Surface-adhesin protein E-like domain-containing protein" evidence="1">
    <location>
        <begin position="21"/>
        <end position="169"/>
    </location>
</feature>
<organism evidence="3 4">
    <name type="scientific">Acinetobacter terrae</name>
    <dbReference type="NCBI Taxonomy" id="2731247"/>
    <lineage>
        <taxon>Bacteria</taxon>
        <taxon>Pseudomonadati</taxon>
        <taxon>Pseudomonadota</taxon>
        <taxon>Gammaproteobacteria</taxon>
        <taxon>Moraxellales</taxon>
        <taxon>Moraxellaceae</taxon>
        <taxon>Acinetobacter</taxon>
        <taxon>Acinetobacter Taxon 24</taxon>
    </lineage>
</organism>
<evidence type="ECO:0000313" key="4">
    <source>
        <dbReference type="Proteomes" id="UP000291380"/>
    </source>
</evidence>
<dbReference type="InterPro" id="IPR031939">
    <property type="entry name" value="Adhesin_E-like"/>
</dbReference>
<dbReference type="EMBL" id="SJOA01000026">
    <property type="protein sequence ID" value="TCB55583.1"/>
    <property type="molecule type" value="Genomic_DNA"/>
</dbReference>
<keyword evidence="1" id="KW-0732">Signal</keyword>
<evidence type="ECO:0000256" key="1">
    <source>
        <dbReference type="SAM" id="SignalP"/>
    </source>
</evidence>
<accession>A0A4R0EGQ9</accession>
<evidence type="ECO:0000259" key="2">
    <source>
        <dbReference type="Pfam" id="PF16747"/>
    </source>
</evidence>
<name>A0A4R0EGQ9_9GAMM</name>
<sequence length="169" mass="19520">MFKKFIILSLLNLSIQSVIAEDDIEYSLEYLIDSYNSYPIEGKEDAKKTFANANWLIINRDNESTYYANYNYVNANKPNQPEAWTKIVVEKDLSKDGLGVGDFKMMLMRFNCSSKTYTPIKYTEYNKKTGTAITDFDFPSYTQAKVITPETVGDSQLKWACFYSHIKNN</sequence>
<protein>
    <recommendedName>
        <fullName evidence="2">Surface-adhesin protein E-like domain-containing protein</fullName>
    </recommendedName>
</protein>
<dbReference type="Pfam" id="PF16747">
    <property type="entry name" value="Adhesin_E"/>
    <property type="match status" value="1"/>
</dbReference>
<comment type="caution">
    <text evidence="3">The sequence shown here is derived from an EMBL/GenBank/DDBJ whole genome shotgun (WGS) entry which is preliminary data.</text>
</comment>
<gene>
    <name evidence="3" type="ORF">E0H85_14990</name>
</gene>
<dbReference type="RefSeq" id="WP_131272028.1">
    <property type="nucleotide sequence ID" value="NZ_SJOA01000026.1"/>
</dbReference>
<reference evidence="3 4" key="1">
    <citation type="submission" date="2019-02" db="EMBL/GenBank/DDBJ databases">
        <title>High diversity of culturable Acinetobacter species in natural soil and water ecosystems.</title>
        <authorList>
            <person name="Radolfova-Krizova L."/>
            <person name="Nemec A."/>
        </authorList>
    </citation>
    <scope>NUCLEOTIDE SEQUENCE [LARGE SCALE GENOMIC DNA]</scope>
    <source>
        <strain evidence="3 4">ANC 4281</strain>
    </source>
</reference>
<proteinExistence type="predicted"/>
<dbReference type="Proteomes" id="UP000291380">
    <property type="component" value="Unassembled WGS sequence"/>
</dbReference>